<evidence type="ECO:0000256" key="1">
    <source>
        <dbReference type="ARBA" id="ARBA00004241"/>
    </source>
</evidence>
<feature type="domain" description="Trimeric autotransporter adhesin YadA-like C-terminal membrane anchor" evidence="11">
    <location>
        <begin position="443"/>
        <end position="500"/>
    </location>
</feature>
<dbReference type="InterPro" id="IPR005594">
    <property type="entry name" value="YadA_C"/>
</dbReference>
<keyword evidence="5" id="KW-1134">Transmembrane beta strand</keyword>
<feature type="domain" description="Trimeric autotransporter adhesin YadA-like stalk" evidence="12">
    <location>
        <begin position="143"/>
        <end position="176"/>
    </location>
</feature>
<evidence type="ECO:0000259" key="12">
    <source>
        <dbReference type="Pfam" id="PF05662"/>
    </source>
</evidence>
<dbReference type="EMBL" id="CP069798">
    <property type="protein sequence ID" value="QRQ82844.1"/>
    <property type="molecule type" value="Genomic_DNA"/>
</dbReference>
<dbReference type="Gene3D" id="3.30.1300.30">
    <property type="entry name" value="GSPII I/J protein-like"/>
    <property type="match status" value="1"/>
</dbReference>
<evidence type="ECO:0000256" key="6">
    <source>
        <dbReference type="ARBA" id="ARBA00022692"/>
    </source>
</evidence>
<evidence type="ECO:0000256" key="9">
    <source>
        <dbReference type="ARBA" id="ARBA00023136"/>
    </source>
</evidence>
<evidence type="ECO:0000256" key="7">
    <source>
        <dbReference type="ARBA" id="ARBA00022729"/>
    </source>
</evidence>
<feature type="domain" description="Trimeric autotransporter adhesin YadA-like stalk" evidence="12">
    <location>
        <begin position="217"/>
        <end position="257"/>
    </location>
</feature>
<dbReference type="Pfam" id="PF03895">
    <property type="entry name" value="YadA_anchor"/>
    <property type="match status" value="1"/>
</dbReference>
<evidence type="ECO:0000256" key="2">
    <source>
        <dbReference type="ARBA" id="ARBA00004442"/>
    </source>
</evidence>
<name>A0A892ZMJ8_9NEIS</name>
<feature type="domain" description="Trimeric autotransporter adhesin YadA-like stalk" evidence="12">
    <location>
        <begin position="377"/>
        <end position="410"/>
    </location>
</feature>
<keyword evidence="14" id="KW-1185">Reference proteome</keyword>
<keyword evidence="4" id="KW-0813">Transport</keyword>
<proteinExistence type="inferred from homology"/>
<dbReference type="Proteomes" id="UP000653156">
    <property type="component" value="Chromosome"/>
</dbReference>
<evidence type="ECO:0000256" key="10">
    <source>
        <dbReference type="ARBA" id="ARBA00023237"/>
    </source>
</evidence>
<keyword evidence="8" id="KW-0653">Protein transport</keyword>
<evidence type="ECO:0000259" key="11">
    <source>
        <dbReference type="Pfam" id="PF03895"/>
    </source>
</evidence>
<evidence type="ECO:0000313" key="14">
    <source>
        <dbReference type="Proteomes" id="UP000653156"/>
    </source>
</evidence>
<protein>
    <submittedName>
        <fullName evidence="13">YadA-like family protein</fullName>
    </submittedName>
</protein>
<organism evidence="13 14">
    <name type="scientific">Paralysiella testudinis</name>
    <dbReference type="NCBI Taxonomy" id="2809020"/>
    <lineage>
        <taxon>Bacteria</taxon>
        <taxon>Pseudomonadati</taxon>
        <taxon>Pseudomonadota</taxon>
        <taxon>Betaproteobacteria</taxon>
        <taxon>Neisseriales</taxon>
        <taxon>Neisseriaceae</taxon>
        <taxon>Paralysiella</taxon>
    </lineage>
</organism>
<dbReference type="GO" id="GO:0009986">
    <property type="term" value="C:cell surface"/>
    <property type="evidence" value="ECO:0007669"/>
    <property type="project" value="UniProtKB-SubCell"/>
</dbReference>
<evidence type="ECO:0000256" key="8">
    <source>
        <dbReference type="ARBA" id="ARBA00022927"/>
    </source>
</evidence>
<keyword evidence="6" id="KW-0812">Transmembrane</keyword>
<comment type="similarity">
    <text evidence="3">Belongs to the autotransporter-2 (AT-2) (TC 1.B.40) family.</text>
</comment>
<dbReference type="SUPFAM" id="SSF54523">
    <property type="entry name" value="Pili subunits"/>
    <property type="match status" value="1"/>
</dbReference>
<dbReference type="GO" id="GO:0009279">
    <property type="term" value="C:cell outer membrane"/>
    <property type="evidence" value="ECO:0007669"/>
    <property type="project" value="UniProtKB-SubCell"/>
</dbReference>
<accession>A0A892ZMJ8</accession>
<keyword evidence="7" id="KW-0732">Signal</keyword>
<evidence type="ECO:0000256" key="3">
    <source>
        <dbReference type="ARBA" id="ARBA00005848"/>
    </source>
</evidence>
<evidence type="ECO:0000256" key="5">
    <source>
        <dbReference type="ARBA" id="ARBA00022452"/>
    </source>
</evidence>
<dbReference type="GO" id="GO:0015031">
    <property type="term" value="P:protein transport"/>
    <property type="evidence" value="ECO:0007669"/>
    <property type="project" value="UniProtKB-KW"/>
</dbReference>
<dbReference type="Gene3D" id="6.10.250.2030">
    <property type="match status" value="1"/>
</dbReference>
<dbReference type="Gene3D" id="1.20.5.170">
    <property type="match status" value="2"/>
</dbReference>
<dbReference type="AlphaFoldDB" id="A0A892ZMJ8"/>
<gene>
    <name evidence="13" type="ORF">JQU52_05545</name>
</gene>
<dbReference type="InterPro" id="IPR045584">
    <property type="entry name" value="Pilin-like"/>
</dbReference>
<comment type="subcellular location">
    <subcellularLocation>
        <location evidence="2">Cell outer membrane</location>
    </subcellularLocation>
    <subcellularLocation>
        <location evidence="1">Cell surface</location>
    </subcellularLocation>
</comment>
<sequence length="500" mass="50056">MTGSKDAVNGGQLFGVKTTADKAAADAVAAQASATAAQATANTAGTKADAAQAAATAADAKAVAADGKATAAQTAADKAAADAAKAQTTANTANTKADKNTADIATLQDGDKFNVKYDSLAKDKVTLGGVGGTTVAGVKNAALAAGSTEAVNGAQLFDTNQRVAANSRRITINEGNIQSIINGEKGLVQTDGQTTTVDKAGTATTVALAGVNGDRTVSGVKAGTLAAGSNEAVNGAQLFDTNQKVADNSRRITVNESKLTNLDGKTDKLGESTAANLGGGAAYNQATGTVSAPSYTVAGGKHNNVGSAFAAVDGKLTQHGNQITNLDRRVTVNEGDIQSIIKGEKGLVQTDGQTTTIDKAGTSTVINVAGASGDRVITGVANGSAPNDAINKGQFDTAIDKLVVDNNGRFDQLSERIDANRKSASQGIAAAMAMDIEYPEQHPGEWAAGVGMGTYDGQTSLGMGVNYLSRSGKFKVFGGFGQALTSGSRPAAKAGIGFVF</sequence>
<feature type="domain" description="Trimeric autotransporter adhesin YadA-like stalk" evidence="12">
    <location>
        <begin position="4"/>
        <end position="32"/>
    </location>
</feature>
<reference evidence="13" key="1">
    <citation type="submission" date="2021-02" db="EMBL/GenBank/DDBJ databases">
        <title>Neisseriaceae sp. 26B isolated from the cloaca of a Common Toad-headed Turtle (Mesoclemmys nasuta).</title>
        <authorList>
            <person name="Spergser J."/>
            <person name="Busse H.-J."/>
        </authorList>
    </citation>
    <scope>NUCLEOTIDE SEQUENCE</scope>
    <source>
        <strain evidence="13">26B</strain>
    </source>
</reference>
<dbReference type="InterPro" id="IPR008635">
    <property type="entry name" value="Coiled_stalk_dom"/>
</dbReference>
<dbReference type="KEGG" id="ptes:JQU52_05545"/>
<keyword evidence="9" id="KW-0472">Membrane</keyword>
<dbReference type="Pfam" id="PF05662">
    <property type="entry name" value="YadA_stalk"/>
    <property type="match status" value="4"/>
</dbReference>
<evidence type="ECO:0000256" key="4">
    <source>
        <dbReference type="ARBA" id="ARBA00022448"/>
    </source>
</evidence>
<keyword evidence="10" id="KW-0998">Cell outer membrane</keyword>
<evidence type="ECO:0000313" key="13">
    <source>
        <dbReference type="EMBL" id="QRQ82844.1"/>
    </source>
</evidence>